<gene>
    <name evidence="1" type="ORF">HYY65_14445</name>
</gene>
<reference evidence="1" key="1">
    <citation type="submission" date="2020-07" db="EMBL/GenBank/DDBJ databases">
        <title>Huge and variable diversity of episymbiotic CPR bacteria and DPANN archaea in groundwater ecosystems.</title>
        <authorList>
            <person name="He C.Y."/>
            <person name="Keren R."/>
            <person name="Whittaker M."/>
            <person name="Farag I.F."/>
            <person name="Doudna J."/>
            <person name="Cate J.H.D."/>
            <person name="Banfield J.F."/>
        </authorList>
    </citation>
    <scope>NUCLEOTIDE SEQUENCE</scope>
    <source>
        <strain evidence="1">NC_groundwater_717_Ag_S-0.2um_59_8</strain>
    </source>
</reference>
<evidence type="ECO:0000313" key="2">
    <source>
        <dbReference type="Proteomes" id="UP000741360"/>
    </source>
</evidence>
<name>A0A932M269_UNCTE</name>
<organism evidence="1 2">
    <name type="scientific">Tectimicrobiota bacterium</name>
    <dbReference type="NCBI Taxonomy" id="2528274"/>
    <lineage>
        <taxon>Bacteria</taxon>
        <taxon>Pseudomonadati</taxon>
        <taxon>Nitrospinota/Tectimicrobiota group</taxon>
        <taxon>Candidatus Tectimicrobiota</taxon>
    </lineage>
</organism>
<accession>A0A932M269</accession>
<dbReference type="EMBL" id="JACPSX010000278">
    <property type="protein sequence ID" value="MBI3016225.1"/>
    <property type="molecule type" value="Genomic_DNA"/>
</dbReference>
<comment type="caution">
    <text evidence="1">The sequence shown here is derived from an EMBL/GenBank/DDBJ whole genome shotgun (WGS) entry which is preliminary data.</text>
</comment>
<dbReference type="Proteomes" id="UP000741360">
    <property type="component" value="Unassembled WGS sequence"/>
</dbReference>
<protein>
    <submittedName>
        <fullName evidence="1">Uncharacterized protein</fullName>
    </submittedName>
</protein>
<proteinExistence type="predicted"/>
<dbReference type="AlphaFoldDB" id="A0A932M269"/>
<evidence type="ECO:0000313" key="1">
    <source>
        <dbReference type="EMBL" id="MBI3016225.1"/>
    </source>
</evidence>
<sequence length="57" mass="6315">MPLDTSFQQDSLDDAIMHLIDRLGGSQNSDLIKEIIITALRFAEDKATRGDLKIVNA</sequence>
<feature type="non-terminal residue" evidence="1">
    <location>
        <position position="57"/>
    </location>
</feature>